<accession>A0A1W1I2R0</accession>
<evidence type="ECO:0000313" key="2">
    <source>
        <dbReference type="Proteomes" id="UP000192042"/>
    </source>
</evidence>
<protein>
    <submittedName>
        <fullName evidence="1">Uncharacterized protein</fullName>
    </submittedName>
</protein>
<dbReference type="EMBL" id="LT828648">
    <property type="protein sequence ID" value="SLM47284.1"/>
    <property type="molecule type" value="Genomic_DNA"/>
</dbReference>
<dbReference type="AlphaFoldDB" id="A0A1W1I2R0"/>
<organism evidence="1 2">
    <name type="scientific">Nitrospira japonica</name>
    <dbReference type="NCBI Taxonomy" id="1325564"/>
    <lineage>
        <taxon>Bacteria</taxon>
        <taxon>Pseudomonadati</taxon>
        <taxon>Nitrospirota</taxon>
        <taxon>Nitrospiria</taxon>
        <taxon>Nitrospirales</taxon>
        <taxon>Nitrospiraceae</taxon>
        <taxon>Nitrospira</taxon>
    </lineage>
</organism>
<dbReference type="STRING" id="1325564.NSJP_1112"/>
<keyword evidence="2" id="KW-1185">Reference proteome</keyword>
<dbReference type="KEGG" id="nja:NSJP_1112"/>
<proteinExistence type="predicted"/>
<dbReference type="Proteomes" id="UP000192042">
    <property type="component" value="Chromosome I"/>
</dbReference>
<sequence>MYRLSGQDHIIQALDSQRLSSEQRQEDDRHIYCAMSGALVKARVIRTGLRMTLLRKKEAFTSSILFPVVGRRSLGGRCSDYMEPGVSH</sequence>
<gene>
    <name evidence="1" type="ORF">NSJP_1112</name>
</gene>
<reference evidence="1 2" key="1">
    <citation type="submission" date="2017-03" db="EMBL/GenBank/DDBJ databases">
        <authorList>
            <person name="Afonso C.L."/>
            <person name="Miller P.J."/>
            <person name="Scott M.A."/>
            <person name="Spackman E."/>
            <person name="Goraichik I."/>
            <person name="Dimitrov K.M."/>
            <person name="Suarez D.L."/>
            <person name="Swayne D.E."/>
        </authorList>
    </citation>
    <scope>NUCLEOTIDE SEQUENCE [LARGE SCALE GENOMIC DNA]</scope>
    <source>
        <strain evidence="1">Genome sequencing of Nitrospira japonica strain NJ11</strain>
    </source>
</reference>
<name>A0A1W1I2R0_9BACT</name>
<evidence type="ECO:0000313" key="1">
    <source>
        <dbReference type="EMBL" id="SLM47284.1"/>
    </source>
</evidence>